<evidence type="ECO:0000313" key="1">
    <source>
        <dbReference type="EMBL" id="TKV90657.1"/>
    </source>
</evidence>
<dbReference type="AlphaFoldDB" id="A0A4U6SPT2"/>
<proteinExistence type="predicted"/>
<accession>A0A4U6SPT2</accession>
<evidence type="ECO:0000313" key="2">
    <source>
        <dbReference type="Proteomes" id="UP000298652"/>
    </source>
</evidence>
<dbReference type="EMBL" id="CM016560">
    <property type="protein sequence ID" value="TKV90657.1"/>
    <property type="molecule type" value="Genomic_DNA"/>
</dbReference>
<organism evidence="1 2">
    <name type="scientific">Setaria viridis</name>
    <name type="common">Green bristlegrass</name>
    <name type="synonym">Setaria italica subsp. viridis</name>
    <dbReference type="NCBI Taxonomy" id="4556"/>
    <lineage>
        <taxon>Eukaryota</taxon>
        <taxon>Viridiplantae</taxon>
        <taxon>Streptophyta</taxon>
        <taxon>Embryophyta</taxon>
        <taxon>Tracheophyta</taxon>
        <taxon>Spermatophyta</taxon>
        <taxon>Magnoliopsida</taxon>
        <taxon>Liliopsida</taxon>
        <taxon>Poales</taxon>
        <taxon>Poaceae</taxon>
        <taxon>PACMAD clade</taxon>
        <taxon>Panicoideae</taxon>
        <taxon>Panicodae</taxon>
        <taxon>Paniceae</taxon>
        <taxon>Cenchrinae</taxon>
        <taxon>Setaria</taxon>
    </lineage>
</organism>
<dbReference type="Gramene" id="TKV90657">
    <property type="protein sequence ID" value="TKV90657"/>
    <property type="gene ID" value="SEVIR_9G044550v2"/>
</dbReference>
<name>A0A4U6SPT2_SETVI</name>
<gene>
    <name evidence="1" type="ORF">SEVIR_9G044550v2</name>
</gene>
<protein>
    <submittedName>
        <fullName evidence="1">Uncharacterized protein</fullName>
    </submittedName>
</protein>
<reference evidence="1" key="1">
    <citation type="submission" date="2019-03" db="EMBL/GenBank/DDBJ databases">
        <title>WGS assembly of Setaria viridis.</title>
        <authorList>
            <person name="Huang P."/>
            <person name="Jenkins J."/>
            <person name="Grimwood J."/>
            <person name="Barry K."/>
            <person name="Healey A."/>
            <person name="Mamidi S."/>
            <person name="Sreedasyam A."/>
            <person name="Shu S."/>
            <person name="Feldman M."/>
            <person name="Wu J."/>
            <person name="Yu Y."/>
            <person name="Chen C."/>
            <person name="Johnson J."/>
            <person name="Rokhsar D."/>
            <person name="Baxter I."/>
            <person name="Schmutz J."/>
            <person name="Brutnell T."/>
            <person name="Kellogg E."/>
        </authorList>
    </citation>
    <scope>NUCLEOTIDE SEQUENCE [LARGE SCALE GENOMIC DNA]</scope>
</reference>
<dbReference type="Proteomes" id="UP000298652">
    <property type="component" value="Chromosome 9"/>
</dbReference>
<sequence length="29" mass="3664">MDIRNRALAKRIPHVFFKKNPQYNTYWQQ</sequence>
<keyword evidence="2" id="KW-1185">Reference proteome</keyword>